<evidence type="ECO:0000256" key="1">
    <source>
        <dbReference type="SAM" id="Phobius"/>
    </source>
</evidence>
<feature type="transmembrane region" description="Helical" evidence="1">
    <location>
        <begin position="44"/>
        <end position="66"/>
    </location>
</feature>
<dbReference type="OrthoDB" id="327621at2"/>
<evidence type="ECO:0000313" key="3">
    <source>
        <dbReference type="EMBL" id="KAB1159981.1"/>
    </source>
</evidence>
<sequence>MKDIDREDIQIIAQHSNWSERSIQKILNTQVYHDKTSWQQFLRLFFMSLGVGFTTAGIIFFFAYNWASMHKFFKLGLIEGGILLLTIVLVVAKIPLDIKKIVLTGVSILVGVLFAVFGQIYQTGANAYDFFLGWTMAIVIWVVISNFAPLWLVFITLINTTLILYAEQVAQDWSEIFLFALLFCINALFLIAFLLVKKINEHISVPSWFTNVLALAVVFFSTVGIATGIFERNLEAFWVLLLLATGLYGIGVRYGLKERSVFYLSIIAFSCIIICCALLLKITDVEGMFFFLSLFIIASVSVVIKTLTDLKKKWKN</sequence>
<keyword evidence="1" id="KW-1133">Transmembrane helix</keyword>
<name>A0A7J5AQU0_9FLAO</name>
<dbReference type="InterPro" id="IPR018677">
    <property type="entry name" value="DUF2157"/>
</dbReference>
<protein>
    <submittedName>
        <fullName evidence="3">DUF2157 domain-containing protein</fullName>
    </submittedName>
</protein>
<dbReference type="Proteomes" id="UP000467305">
    <property type="component" value="Unassembled WGS sequence"/>
</dbReference>
<gene>
    <name evidence="3" type="ORF">F7018_06620</name>
</gene>
<feature type="transmembrane region" description="Helical" evidence="1">
    <location>
        <begin position="127"/>
        <end position="144"/>
    </location>
</feature>
<accession>A0A7J5AQU0</accession>
<comment type="caution">
    <text evidence="3">The sequence shown here is derived from an EMBL/GenBank/DDBJ whole genome shotgun (WGS) entry which is preliminary data.</text>
</comment>
<reference evidence="3 4" key="1">
    <citation type="submission" date="2019-09" db="EMBL/GenBank/DDBJ databases">
        <authorList>
            <person name="Cao W.R."/>
        </authorList>
    </citation>
    <scope>NUCLEOTIDE SEQUENCE [LARGE SCALE GENOMIC DNA]</scope>
    <source>
        <strain evidence="4">a4</strain>
    </source>
</reference>
<dbReference type="RefSeq" id="WP_150899225.1">
    <property type="nucleotide sequence ID" value="NZ_WAAU01000008.1"/>
</dbReference>
<evidence type="ECO:0000259" key="2">
    <source>
        <dbReference type="Pfam" id="PF09925"/>
    </source>
</evidence>
<dbReference type="EMBL" id="WAAU01000008">
    <property type="protein sequence ID" value="KAB1159981.1"/>
    <property type="molecule type" value="Genomic_DNA"/>
</dbReference>
<feature type="transmembrane region" description="Helical" evidence="1">
    <location>
        <begin position="288"/>
        <end position="307"/>
    </location>
</feature>
<evidence type="ECO:0000313" key="4">
    <source>
        <dbReference type="Proteomes" id="UP000467305"/>
    </source>
</evidence>
<feature type="transmembrane region" description="Helical" evidence="1">
    <location>
        <begin position="261"/>
        <end position="282"/>
    </location>
</feature>
<keyword evidence="1" id="KW-0812">Transmembrane</keyword>
<feature type="transmembrane region" description="Helical" evidence="1">
    <location>
        <begin position="176"/>
        <end position="196"/>
    </location>
</feature>
<feature type="transmembrane region" description="Helical" evidence="1">
    <location>
        <begin position="208"/>
        <end position="230"/>
    </location>
</feature>
<feature type="transmembrane region" description="Helical" evidence="1">
    <location>
        <begin position="101"/>
        <end position="121"/>
    </location>
</feature>
<keyword evidence="1" id="KW-0472">Membrane</keyword>
<feature type="transmembrane region" description="Helical" evidence="1">
    <location>
        <begin position="236"/>
        <end position="254"/>
    </location>
</feature>
<dbReference type="Pfam" id="PF09925">
    <property type="entry name" value="DUF2157"/>
    <property type="match status" value="1"/>
</dbReference>
<keyword evidence="4" id="KW-1185">Reference proteome</keyword>
<feature type="transmembrane region" description="Helical" evidence="1">
    <location>
        <begin position="72"/>
        <end position="92"/>
    </location>
</feature>
<organism evidence="3 4">
    <name type="scientific">Tenacibaculum aiptasiae</name>
    <dbReference type="NCBI Taxonomy" id="426481"/>
    <lineage>
        <taxon>Bacteria</taxon>
        <taxon>Pseudomonadati</taxon>
        <taxon>Bacteroidota</taxon>
        <taxon>Flavobacteriia</taxon>
        <taxon>Flavobacteriales</taxon>
        <taxon>Flavobacteriaceae</taxon>
        <taxon>Tenacibaculum</taxon>
    </lineage>
</organism>
<feature type="domain" description="DUF2157" evidence="2">
    <location>
        <begin position="39"/>
        <end position="151"/>
    </location>
</feature>
<dbReference type="AlphaFoldDB" id="A0A7J5AQU0"/>
<proteinExistence type="predicted"/>